<organism evidence="2 3">
    <name type="scientific">Potamilus streckersoni</name>
    <dbReference type="NCBI Taxonomy" id="2493646"/>
    <lineage>
        <taxon>Eukaryota</taxon>
        <taxon>Metazoa</taxon>
        <taxon>Spiralia</taxon>
        <taxon>Lophotrochozoa</taxon>
        <taxon>Mollusca</taxon>
        <taxon>Bivalvia</taxon>
        <taxon>Autobranchia</taxon>
        <taxon>Heteroconchia</taxon>
        <taxon>Palaeoheterodonta</taxon>
        <taxon>Unionida</taxon>
        <taxon>Unionoidea</taxon>
        <taxon>Unionidae</taxon>
        <taxon>Ambleminae</taxon>
        <taxon>Lampsilini</taxon>
        <taxon>Potamilus</taxon>
    </lineage>
</organism>
<evidence type="ECO:0000313" key="3">
    <source>
        <dbReference type="Proteomes" id="UP001195483"/>
    </source>
</evidence>
<protein>
    <submittedName>
        <fullName evidence="2">Uncharacterized protein</fullName>
    </submittedName>
</protein>
<proteinExistence type="predicted"/>
<sequence>MFLYRGIVGASILLVSFIDGSPLQSGETQGNHSSITLDISHQAKHLQGNKRFKEIERKARDVEAECRNTLGQRTICYWSYQTDVNVTREPAVIQKAVCSQVRVFLGTRMVTCETLYAQMIFRRANCIGDDCYMYQSVPKE</sequence>
<reference evidence="2" key="3">
    <citation type="submission" date="2023-05" db="EMBL/GenBank/DDBJ databases">
        <authorList>
            <person name="Smith C.H."/>
        </authorList>
    </citation>
    <scope>NUCLEOTIDE SEQUENCE</scope>
    <source>
        <strain evidence="2">CHS0354</strain>
        <tissue evidence="2">Mantle</tissue>
    </source>
</reference>
<dbReference type="Gene3D" id="2.10.90.10">
    <property type="entry name" value="Cystine-knot cytokines"/>
    <property type="match status" value="1"/>
</dbReference>
<dbReference type="Proteomes" id="UP001195483">
    <property type="component" value="Unassembled WGS sequence"/>
</dbReference>
<dbReference type="AlphaFoldDB" id="A0AAE0TAB8"/>
<accession>A0AAE0TAB8</accession>
<gene>
    <name evidence="2" type="ORF">CHS0354_012901</name>
</gene>
<feature type="chain" id="PRO_5041910030" evidence="1">
    <location>
        <begin position="21"/>
        <end position="140"/>
    </location>
</feature>
<keyword evidence="3" id="KW-1185">Reference proteome</keyword>
<dbReference type="SUPFAM" id="SSF57501">
    <property type="entry name" value="Cystine-knot cytokines"/>
    <property type="match status" value="1"/>
</dbReference>
<reference evidence="2" key="2">
    <citation type="journal article" date="2021" name="Genome Biol. Evol.">
        <title>Developing a high-quality reference genome for a parasitic bivalve with doubly uniparental inheritance (Bivalvia: Unionida).</title>
        <authorList>
            <person name="Smith C.H."/>
        </authorList>
    </citation>
    <scope>NUCLEOTIDE SEQUENCE</scope>
    <source>
        <strain evidence="2">CHS0354</strain>
        <tissue evidence="2">Mantle</tissue>
    </source>
</reference>
<name>A0AAE0TAB8_9BIVA</name>
<comment type="caution">
    <text evidence="2">The sequence shown here is derived from an EMBL/GenBank/DDBJ whole genome shotgun (WGS) entry which is preliminary data.</text>
</comment>
<dbReference type="InterPro" id="IPR029034">
    <property type="entry name" value="Cystine-knot_cytokine"/>
</dbReference>
<dbReference type="EMBL" id="JAEAOA010000778">
    <property type="protein sequence ID" value="KAK3606697.1"/>
    <property type="molecule type" value="Genomic_DNA"/>
</dbReference>
<evidence type="ECO:0000256" key="1">
    <source>
        <dbReference type="SAM" id="SignalP"/>
    </source>
</evidence>
<reference evidence="2" key="1">
    <citation type="journal article" date="2021" name="Genome Biol. Evol.">
        <title>A High-Quality Reference Genome for a Parasitic Bivalve with Doubly Uniparental Inheritance (Bivalvia: Unionida).</title>
        <authorList>
            <person name="Smith C.H."/>
        </authorList>
    </citation>
    <scope>NUCLEOTIDE SEQUENCE</scope>
    <source>
        <strain evidence="2">CHS0354</strain>
    </source>
</reference>
<feature type="signal peptide" evidence="1">
    <location>
        <begin position="1"/>
        <end position="20"/>
    </location>
</feature>
<evidence type="ECO:0000313" key="2">
    <source>
        <dbReference type="EMBL" id="KAK3606697.1"/>
    </source>
</evidence>
<keyword evidence="1" id="KW-0732">Signal</keyword>